<protein>
    <submittedName>
        <fullName evidence="2">Heterokaryon incompatibility protein-domain-containing protein</fullName>
    </submittedName>
</protein>
<dbReference type="PANTHER" id="PTHR33112:SF13">
    <property type="entry name" value="HETEROKARYON INCOMPATIBILITY DOMAIN-CONTAINING PROTEIN"/>
    <property type="match status" value="1"/>
</dbReference>
<dbReference type="Pfam" id="PF06985">
    <property type="entry name" value="HET"/>
    <property type="match status" value="1"/>
</dbReference>
<gene>
    <name evidence="2" type="ORF">B0T15DRAFT_385150</name>
</gene>
<feature type="non-terminal residue" evidence="2">
    <location>
        <position position="1"/>
    </location>
</feature>
<dbReference type="GeneID" id="87883101"/>
<dbReference type="PANTHER" id="PTHR33112">
    <property type="entry name" value="DOMAIN PROTEIN, PUTATIVE-RELATED"/>
    <property type="match status" value="1"/>
</dbReference>
<dbReference type="InterPro" id="IPR010730">
    <property type="entry name" value="HET"/>
</dbReference>
<evidence type="ECO:0000259" key="1">
    <source>
        <dbReference type="Pfam" id="PF06985"/>
    </source>
</evidence>
<reference evidence="2" key="2">
    <citation type="submission" date="2023-06" db="EMBL/GenBank/DDBJ databases">
        <authorList>
            <consortium name="Lawrence Berkeley National Laboratory"/>
            <person name="Mondo S.J."/>
            <person name="Hensen N."/>
            <person name="Bonometti L."/>
            <person name="Westerberg I."/>
            <person name="Brannstrom I.O."/>
            <person name="Guillou S."/>
            <person name="Cros-Aarteil S."/>
            <person name="Calhoun S."/>
            <person name="Haridas S."/>
            <person name="Kuo A."/>
            <person name="Pangilinan J."/>
            <person name="Riley R."/>
            <person name="Labutti K."/>
            <person name="Andreopoulos B."/>
            <person name="Lipzen A."/>
            <person name="Chen C."/>
            <person name="Yanf M."/>
            <person name="Daum C."/>
            <person name="Ng V."/>
            <person name="Clum A."/>
            <person name="Steindorff A."/>
            <person name="Ohm R."/>
            <person name="Martin F."/>
            <person name="Silar P."/>
            <person name="Natvig D."/>
            <person name="Lalanne C."/>
            <person name="Gautier V."/>
            <person name="Ament-Velasquez S.L."/>
            <person name="Kruys A."/>
            <person name="Hutchinson M.I."/>
            <person name="Powell A.J."/>
            <person name="Barry K."/>
            <person name="Miller A.N."/>
            <person name="Grigoriev I.V."/>
            <person name="Debuchy R."/>
            <person name="Gladieux P."/>
            <person name="Thoren M.H."/>
            <person name="Johannesson H."/>
        </authorList>
    </citation>
    <scope>NUCLEOTIDE SEQUENCE</scope>
    <source>
        <strain evidence="2">CBS 333.67</strain>
    </source>
</reference>
<organism evidence="2 3">
    <name type="scientific">Chaetomium strumarium</name>
    <dbReference type="NCBI Taxonomy" id="1170767"/>
    <lineage>
        <taxon>Eukaryota</taxon>
        <taxon>Fungi</taxon>
        <taxon>Dikarya</taxon>
        <taxon>Ascomycota</taxon>
        <taxon>Pezizomycotina</taxon>
        <taxon>Sordariomycetes</taxon>
        <taxon>Sordariomycetidae</taxon>
        <taxon>Sordariales</taxon>
        <taxon>Chaetomiaceae</taxon>
        <taxon>Chaetomium</taxon>
    </lineage>
</organism>
<reference evidence="2" key="1">
    <citation type="journal article" date="2023" name="Mol. Phylogenet. Evol.">
        <title>Genome-scale phylogeny and comparative genomics of the fungal order Sordariales.</title>
        <authorList>
            <person name="Hensen N."/>
            <person name="Bonometti L."/>
            <person name="Westerberg I."/>
            <person name="Brannstrom I.O."/>
            <person name="Guillou S."/>
            <person name="Cros-Aarteil S."/>
            <person name="Calhoun S."/>
            <person name="Haridas S."/>
            <person name="Kuo A."/>
            <person name="Mondo S."/>
            <person name="Pangilinan J."/>
            <person name="Riley R."/>
            <person name="LaButti K."/>
            <person name="Andreopoulos B."/>
            <person name="Lipzen A."/>
            <person name="Chen C."/>
            <person name="Yan M."/>
            <person name="Daum C."/>
            <person name="Ng V."/>
            <person name="Clum A."/>
            <person name="Steindorff A."/>
            <person name="Ohm R.A."/>
            <person name="Martin F."/>
            <person name="Silar P."/>
            <person name="Natvig D.O."/>
            <person name="Lalanne C."/>
            <person name="Gautier V."/>
            <person name="Ament-Velasquez S.L."/>
            <person name="Kruys A."/>
            <person name="Hutchinson M.I."/>
            <person name="Powell A.J."/>
            <person name="Barry K."/>
            <person name="Miller A.N."/>
            <person name="Grigoriev I.V."/>
            <person name="Debuchy R."/>
            <person name="Gladieux P."/>
            <person name="Hiltunen Thoren M."/>
            <person name="Johannesson H."/>
        </authorList>
    </citation>
    <scope>NUCLEOTIDE SEQUENCE</scope>
    <source>
        <strain evidence="2">CBS 333.67</strain>
    </source>
</reference>
<dbReference type="EMBL" id="JAUDZG010000005">
    <property type="protein sequence ID" value="KAK3304756.1"/>
    <property type="molecule type" value="Genomic_DNA"/>
</dbReference>
<name>A0AAJ0M0R7_9PEZI</name>
<dbReference type="RefSeq" id="XP_062720536.1">
    <property type="nucleotide sequence ID" value="XM_062864272.1"/>
</dbReference>
<dbReference type="AlphaFoldDB" id="A0AAJ0M0R7"/>
<sequence>LTTATPWLTETIPDLPLGRDVPQTTSSEESLSWAMQQLETCKQSHKNCNTNYYSASPLPSRVLDVFAADTGDGGVRLHEPEPDQQAAPYVALSHCWGRQPFLRTLSGSLDAHRSEGIAWARLPQTFRDAVEVTRSLGVRYLWIDSLCIVQDDEHDWRREAARMASVYQNAVLVISAAKSQGAYGGLYADLPDRHRVYTVKHTPRRNTTIHLRQSLTHPYRLLSPYHSTSSSSTLPVFTRGWILQERFLSRRILHFGPEELAFECLESSTCQCSPITITTTTTTTSTDQLGAPAWYRNTLDRTARPKYYYALSTWQACEGERELRVCWRRLVEDYTRLQLTFEKDIFPAIAGMAQLMGKVRNGSKYVAGLWEDSLVKGDLLWHVQLPPSSPTGDDDTTTSISEGGLEKTWMVRPTKWRAPSWSWAS</sequence>
<evidence type="ECO:0000313" key="2">
    <source>
        <dbReference type="EMBL" id="KAK3304756.1"/>
    </source>
</evidence>
<evidence type="ECO:0000313" key="3">
    <source>
        <dbReference type="Proteomes" id="UP001273166"/>
    </source>
</evidence>
<proteinExistence type="predicted"/>
<dbReference type="Proteomes" id="UP001273166">
    <property type="component" value="Unassembled WGS sequence"/>
</dbReference>
<comment type="caution">
    <text evidence="2">The sequence shown here is derived from an EMBL/GenBank/DDBJ whole genome shotgun (WGS) entry which is preliminary data.</text>
</comment>
<feature type="non-terminal residue" evidence="2">
    <location>
        <position position="425"/>
    </location>
</feature>
<keyword evidence="3" id="KW-1185">Reference proteome</keyword>
<accession>A0AAJ0M0R7</accession>
<feature type="domain" description="Heterokaryon incompatibility" evidence="1">
    <location>
        <begin position="89"/>
        <end position="245"/>
    </location>
</feature>